<evidence type="ECO:0000313" key="2">
    <source>
        <dbReference type="Proteomes" id="UP000630864"/>
    </source>
</evidence>
<sequence length="284" mass="31952">MQRNLSLSKKGQIARKVLEGLHGFQYHWPERTQVMTALDDVVNANSGMTAMLRGASGAGISSILDEFSSKHQLGVIVVTPRLYDDKINIVGQVLHALFPLSEFPIYKRIPQSLLNFRGADRKVVVFDDLDIITNQNGMQEMIFDQLRQLAGDPGNFTIILSTRNKKLLLGYSVLDRARNIMIHVPGIILAANVEAVVREFYGWCDHEYGTDLLVSCEFTLGKPSRDMPIDQVINVCESMYCSELLGILPRSNRRDRNFTAALSIHEALRHLPELRHAAECKAFD</sequence>
<dbReference type="Proteomes" id="UP000630864">
    <property type="component" value="Unassembled WGS sequence"/>
</dbReference>
<protein>
    <submittedName>
        <fullName evidence="1">Uncharacterized protein</fullName>
    </submittedName>
</protein>
<dbReference type="EMBL" id="BMZW01000032">
    <property type="protein sequence ID" value="GFZ61971.1"/>
    <property type="molecule type" value="Genomic_DNA"/>
</dbReference>
<comment type="caution">
    <text evidence="1">The sequence shown here is derived from an EMBL/GenBank/DDBJ whole genome shotgun (WGS) entry which is preliminary data.</text>
</comment>
<gene>
    <name evidence="1" type="ORF">PSE10A_44820</name>
</gene>
<proteinExistence type="predicted"/>
<name>A0A9P3EDZ2_PSEA0</name>
<dbReference type="InterPro" id="IPR027417">
    <property type="entry name" value="P-loop_NTPase"/>
</dbReference>
<dbReference type="SUPFAM" id="SSF52540">
    <property type="entry name" value="P-loop containing nucleoside triphosphate hydrolases"/>
    <property type="match status" value="1"/>
</dbReference>
<evidence type="ECO:0000313" key="1">
    <source>
        <dbReference type="EMBL" id="GFZ61971.1"/>
    </source>
</evidence>
<accession>A0A9P3EDZ2</accession>
<dbReference type="AlphaFoldDB" id="A0A9P3EDZ2"/>
<organism evidence="1 2">
    <name type="scientific">Pseudomonas amygdali pv. eriobotryae</name>
    <dbReference type="NCBI Taxonomy" id="129137"/>
    <lineage>
        <taxon>Bacteria</taxon>
        <taxon>Pseudomonadati</taxon>
        <taxon>Pseudomonadota</taxon>
        <taxon>Gammaproteobacteria</taxon>
        <taxon>Pseudomonadales</taxon>
        <taxon>Pseudomonadaceae</taxon>
        <taxon>Pseudomonas</taxon>
        <taxon>Pseudomonas amygdali</taxon>
    </lineage>
</organism>
<reference evidence="1" key="1">
    <citation type="submission" date="2020-09" db="EMBL/GenBank/DDBJ databases">
        <title>Pseudomonas syringae pv. eriobotryae genome sequence causing loquat canker disease.</title>
        <authorList>
            <person name="Fukuda S."/>
            <person name="Tashiro H."/>
            <person name="Nagano Y."/>
        </authorList>
    </citation>
    <scope>NUCLEOTIDE SEQUENCE</scope>
    <source>
        <strain evidence="1">AM001</strain>
    </source>
</reference>
<dbReference type="RefSeq" id="WP_189659040.1">
    <property type="nucleotide sequence ID" value="NZ_BMZW01000032.1"/>
</dbReference>